<comment type="cofactor">
    <cofactor evidence="8">
        <name>a divalent metal cation</name>
        <dbReference type="ChEBI" id="CHEBI:60240"/>
    </cofactor>
    <text evidence="8">Binds 2 divalent metal cations per subunit.</text>
</comment>
<feature type="binding site" evidence="8">
    <location>
        <position position="238"/>
    </location>
    <ligand>
        <name>Zn(2+)</name>
        <dbReference type="ChEBI" id="CHEBI:29105"/>
        <label>1</label>
    </ligand>
</feature>
<dbReference type="Gene3D" id="2.40.30.40">
    <property type="entry name" value="Peptidase M42, domain 2"/>
    <property type="match status" value="1"/>
</dbReference>
<sequence length="368" mass="39911">MNVQELNAILKDFCLTPALCGYESEMAYKIKGYFEKYTDDVRIDKVGNCIATFPGTDPEAPRIMVFGHTDQLGFIVRRIDDDGYIRVDRMGGIPEKVLPAKKLLVGKEDGSGWVPGTFGFKAHHITPASEKYKVNTIPELYIDIGAKSAEEVYAAGIQVGCPVVYAPAFRQLLNDRIAATSVDDRSGCVALVEVAERLSKTPHAATVFVVATVWEEFNLRGAMMANRTCNVDIGICIDGGADCTTPDTRGSANAKMGGGACLKTYTFHGRGTLNGTIVHRGLRDKFVECADRLGLPVQRTAGIGGLTDSAYLQLEGDGVAMLECGNAFRYTHSPNEVCDVKDIKAVGDIVGEMVCSLDKNFKLGRFEK</sequence>
<dbReference type="AlphaFoldDB" id="A0A926HUC1"/>
<reference evidence="9" key="1">
    <citation type="submission" date="2020-08" db="EMBL/GenBank/DDBJ databases">
        <title>Genome public.</title>
        <authorList>
            <person name="Liu C."/>
            <person name="Sun Q."/>
        </authorList>
    </citation>
    <scope>NUCLEOTIDE SEQUENCE</scope>
    <source>
        <strain evidence="9">BX7</strain>
    </source>
</reference>
<keyword evidence="3" id="KW-0645">Protease</keyword>
<evidence type="ECO:0000256" key="5">
    <source>
        <dbReference type="ARBA" id="ARBA00022801"/>
    </source>
</evidence>
<evidence type="ECO:0000256" key="7">
    <source>
        <dbReference type="PIRSR" id="PIRSR001123-1"/>
    </source>
</evidence>
<evidence type="ECO:0000256" key="1">
    <source>
        <dbReference type="ARBA" id="ARBA00006272"/>
    </source>
</evidence>
<evidence type="ECO:0000256" key="6">
    <source>
        <dbReference type="PIRNR" id="PIRNR001123"/>
    </source>
</evidence>
<keyword evidence="2" id="KW-0031">Aminopeptidase</keyword>
<gene>
    <name evidence="9" type="ORF">H8695_03675</name>
</gene>
<feature type="binding site" evidence="8">
    <location>
        <position position="183"/>
    </location>
    <ligand>
        <name>Zn(2+)</name>
        <dbReference type="ChEBI" id="CHEBI:29105"/>
        <label>2</label>
    </ligand>
</feature>
<dbReference type="RefSeq" id="WP_249299534.1">
    <property type="nucleotide sequence ID" value="NZ_JACRSP010000002.1"/>
</dbReference>
<dbReference type="SUPFAM" id="SSF53187">
    <property type="entry name" value="Zn-dependent exopeptidases"/>
    <property type="match status" value="1"/>
</dbReference>
<dbReference type="GO" id="GO:0004177">
    <property type="term" value="F:aminopeptidase activity"/>
    <property type="evidence" value="ECO:0007669"/>
    <property type="project" value="UniProtKB-UniRule"/>
</dbReference>
<evidence type="ECO:0000256" key="4">
    <source>
        <dbReference type="ARBA" id="ARBA00022723"/>
    </source>
</evidence>
<name>A0A926HUC1_9FIRM</name>
<comment type="caution">
    <text evidence="9">The sequence shown here is derived from an EMBL/GenBank/DDBJ whole genome shotgun (WGS) entry which is preliminary data.</text>
</comment>
<dbReference type="Pfam" id="PF05343">
    <property type="entry name" value="Peptidase_M42"/>
    <property type="match status" value="1"/>
</dbReference>
<dbReference type="SUPFAM" id="SSF101821">
    <property type="entry name" value="Aminopeptidase/glucanase lid domain"/>
    <property type="match status" value="1"/>
</dbReference>
<keyword evidence="5" id="KW-0378">Hydrolase</keyword>
<dbReference type="PANTHER" id="PTHR32481">
    <property type="entry name" value="AMINOPEPTIDASE"/>
    <property type="match status" value="1"/>
</dbReference>
<protein>
    <submittedName>
        <fullName evidence="9">M20/M25/M40 family metallo-hydrolase</fullName>
    </submittedName>
</protein>
<dbReference type="PANTHER" id="PTHR32481:SF0">
    <property type="entry name" value="AMINOPEPTIDASE YPDE-RELATED"/>
    <property type="match status" value="1"/>
</dbReference>
<dbReference type="GO" id="GO:0046872">
    <property type="term" value="F:metal ion binding"/>
    <property type="evidence" value="ECO:0007669"/>
    <property type="project" value="UniProtKB-UniRule"/>
</dbReference>
<feature type="binding site" evidence="8">
    <location>
        <position position="216"/>
    </location>
    <ligand>
        <name>Zn(2+)</name>
        <dbReference type="ChEBI" id="CHEBI:29105"/>
        <label>2</label>
    </ligand>
</feature>
<keyword evidence="4 8" id="KW-0479">Metal-binding</keyword>
<feature type="binding site" evidence="8">
    <location>
        <position position="68"/>
    </location>
    <ligand>
        <name>Zn(2+)</name>
        <dbReference type="ChEBI" id="CHEBI:29105"/>
        <label>1</label>
    </ligand>
</feature>
<keyword evidence="10" id="KW-1185">Reference proteome</keyword>
<evidence type="ECO:0000313" key="9">
    <source>
        <dbReference type="EMBL" id="MBC8535790.1"/>
    </source>
</evidence>
<organism evidence="9 10">
    <name type="scientific">Feifania hominis</name>
    <dbReference type="NCBI Taxonomy" id="2763660"/>
    <lineage>
        <taxon>Bacteria</taxon>
        <taxon>Bacillati</taxon>
        <taxon>Bacillota</taxon>
        <taxon>Clostridia</taxon>
        <taxon>Eubacteriales</taxon>
        <taxon>Feifaniaceae</taxon>
        <taxon>Feifania</taxon>
    </lineage>
</organism>
<evidence type="ECO:0000256" key="2">
    <source>
        <dbReference type="ARBA" id="ARBA00022438"/>
    </source>
</evidence>
<dbReference type="Gene3D" id="3.40.630.10">
    <property type="entry name" value="Zn peptidases"/>
    <property type="match status" value="1"/>
</dbReference>
<dbReference type="InterPro" id="IPR008007">
    <property type="entry name" value="Peptidase_M42"/>
</dbReference>
<feature type="binding site" evidence="8">
    <location>
        <position position="332"/>
    </location>
    <ligand>
        <name>Zn(2+)</name>
        <dbReference type="ChEBI" id="CHEBI:29105"/>
        <label>2</label>
    </ligand>
</feature>
<evidence type="ECO:0000256" key="3">
    <source>
        <dbReference type="ARBA" id="ARBA00022670"/>
    </source>
</evidence>
<proteinExistence type="inferred from homology"/>
<dbReference type="InterPro" id="IPR023367">
    <property type="entry name" value="Peptidase_M42_dom2"/>
</dbReference>
<evidence type="ECO:0000256" key="8">
    <source>
        <dbReference type="PIRSR" id="PIRSR001123-2"/>
    </source>
</evidence>
<dbReference type="PIRSF" id="PIRSF001123">
    <property type="entry name" value="PepA_GA"/>
    <property type="match status" value="1"/>
</dbReference>
<evidence type="ECO:0000313" key="10">
    <source>
        <dbReference type="Proteomes" id="UP000620366"/>
    </source>
</evidence>
<dbReference type="EMBL" id="JACRSP010000002">
    <property type="protein sequence ID" value="MBC8535790.1"/>
    <property type="molecule type" value="Genomic_DNA"/>
</dbReference>
<feature type="binding site" evidence="8">
    <location>
        <position position="183"/>
    </location>
    <ligand>
        <name>Zn(2+)</name>
        <dbReference type="ChEBI" id="CHEBI:29105"/>
        <label>1</label>
    </ligand>
</feature>
<comment type="similarity">
    <text evidence="1 6">Belongs to the peptidase M42 family.</text>
</comment>
<accession>A0A926HUC1</accession>
<dbReference type="InterPro" id="IPR051464">
    <property type="entry name" value="Peptidase_M42_aminopept"/>
</dbReference>
<feature type="active site" description="Proton acceptor" evidence="7">
    <location>
        <position position="215"/>
    </location>
</feature>
<dbReference type="Proteomes" id="UP000620366">
    <property type="component" value="Unassembled WGS sequence"/>
</dbReference>
<dbReference type="GO" id="GO:0006508">
    <property type="term" value="P:proteolysis"/>
    <property type="evidence" value="ECO:0007669"/>
    <property type="project" value="UniProtKB-KW"/>
</dbReference>